<dbReference type="PANTHER" id="PTHR10209:SF881">
    <property type="entry name" value="FI07970P-RELATED"/>
    <property type="match status" value="1"/>
</dbReference>
<dbReference type="RefSeq" id="XP_016237354.1">
    <property type="nucleotide sequence ID" value="XM_016378677.1"/>
</dbReference>
<gene>
    <name evidence="7" type="ORF">PV08_04329</name>
</gene>
<organism evidence="7 8">
    <name type="scientific">Exophiala spinifera</name>
    <dbReference type="NCBI Taxonomy" id="91928"/>
    <lineage>
        <taxon>Eukaryota</taxon>
        <taxon>Fungi</taxon>
        <taxon>Dikarya</taxon>
        <taxon>Ascomycota</taxon>
        <taxon>Pezizomycotina</taxon>
        <taxon>Eurotiomycetes</taxon>
        <taxon>Chaetothyriomycetidae</taxon>
        <taxon>Chaetothyriales</taxon>
        <taxon>Herpotrichiellaceae</taxon>
        <taxon>Exophiala</taxon>
    </lineage>
</organism>
<dbReference type="EMBL" id="KN847494">
    <property type="protein sequence ID" value="KIW17138.1"/>
    <property type="molecule type" value="Genomic_DNA"/>
</dbReference>
<evidence type="ECO:0000256" key="4">
    <source>
        <dbReference type="ARBA" id="ARBA00023004"/>
    </source>
</evidence>
<dbReference type="Pfam" id="PF03171">
    <property type="entry name" value="2OG-FeII_Oxy"/>
    <property type="match status" value="1"/>
</dbReference>
<dbReference type="VEuPathDB" id="FungiDB:PV08_04329"/>
<dbReference type="HOGENOM" id="CLU_010119_6_3_1"/>
<dbReference type="InterPro" id="IPR005123">
    <property type="entry name" value="Oxoglu/Fe-dep_dioxygenase_dom"/>
</dbReference>
<keyword evidence="4 5" id="KW-0408">Iron</keyword>
<keyword evidence="8" id="KW-1185">Reference proteome</keyword>
<keyword evidence="2 5" id="KW-0479">Metal-binding</keyword>
<dbReference type="STRING" id="91928.A0A0D2BDV5"/>
<evidence type="ECO:0000256" key="5">
    <source>
        <dbReference type="RuleBase" id="RU003682"/>
    </source>
</evidence>
<dbReference type="PANTHER" id="PTHR10209">
    <property type="entry name" value="OXIDOREDUCTASE, 2OG-FE II OXYGENASE FAMILY PROTEIN"/>
    <property type="match status" value="1"/>
</dbReference>
<dbReference type="SUPFAM" id="SSF51197">
    <property type="entry name" value="Clavaminate synthase-like"/>
    <property type="match status" value="1"/>
</dbReference>
<evidence type="ECO:0000313" key="8">
    <source>
        <dbReference type="Proteomes" id="UP000053328"/>
    </source>
</evidence>
<proteinExistence type="inferred from homology"/>
<protein>
    <recommendedName>
        <fullName evidence="6">Fe2OG dioxygenase domain-containing protein</fullName>
    </recommendedName>
</protein>
<dbReference type="Pfam" id="PF14226">
    <property type="entry name" value="DIOX_N"/>
    <property type="match status" value="1"/>
</dbReference>
<dbReference type="Proteomes" id="UP000053328">
    <property type="component" value="Unassembled WGS sequence"/>
</dbReference>
<evidence type="ECO:0000256" key="1">
    <source>
        <dbReference type="ARBA" id="ARBA00008056"/>
    </source>
</evidence>
<comment type="similarity">
    <text evidence="1 5">Belongs to the iron/ascorbate-dependent oxidoreductase family.</text>
</comment>
<feature type="domain" description="Fe2OG dioxygenase" evidence="6">
    <location>
        <begin position="176"/>
        <end position="283"/>
    </location>
</feature>
<dbReference type="InterPro" id="IPR044861">
    <property type="entry name" value="IPNS-like_FE2OG_OXY"/>
</dbReference>
<dbReference type="GO" id="GO:0046872">
    <property type="term" value="F:metal ion binding"/>
    <property type="evidence" value="ECO:0007669"/>
    <property type="project" value="UniProtKB-KW"/>
</dbReference>
<evidence type="ECO:0000256" key="3">
    <source>
        <dbReference type="ARBA" id="ARBA00023002"/>
    </source>
</evidence>
<dbReference type="GO" id="GO:0044283">
    <property type="term" value="P:small molecule biosynthetic process"/>
    <property type="evidence" value="ECO:0007669"/>
    <property type="project" value="UniProtKB-ARBA"/>
</dbReference>
<dbReference type="GO" id="GO:0016491">
    <property type="term" value="F:oxidoreductase activity"/>
    <property type="evidence" value="ECO:0007669"/>
    <property type="project" value="UniProtKB-KW"/>
</dbReference>
<keyword evidence="3 5" id="KW-0560">Oxidoreductase</keyword>
<evidence type="ECO:0000259" key="6">
    <source>
        <dbReference type="PROSITE" id="PS51471"/>
    </source>
</evidence>
<dbReference type="InterPro" id="IPR026992">
    <property type="entry name" value="DIOX_N"/>
</dbReference>
<sequence length="331" mass="36558">MGSIAETPLVKIPVIDISGFLAGDPEAKRQTALEVRDAYENQGFLQVIGHSVPVEVQERFLSAIASFFALPLAEKQKVSQENSKCYRGYERIGGQKLDELDTSATPDQKEGFSVRPERPLGRFLQGPNQWPESLPGFKEAYLDYFNAVHELSKNVFRLMALSLDLPEDHFDAFAADPDGLCLCRSHHYPPTPADVAGRTRGVGAHTDFGALTLLLQDEVGGLEVLHKATGTWHHVPPVKGAYVCNIGDLMQRWTNNRYKSTMHRVISPLSGKDRYSCAFFNDGALDTIIECLPTCIKPGEEPAYEPLQVEKHIVERYVQSYGAGGTVLVAA</sequence>
<dbReference type="InterPro" id="IPR027443">
    <property type="entry name" value="IPNS-like_sf"/>
</dbReference>
<dbReference type="AlphaFoldDB" id="A0A0D2BDV5"/>
<dbReference type="Gene3D" id="2.60.120.330">
    <property type="entry name" value="B-lactam Antibiotic, Isopenicillin N Synthase, Chain"/>
    <property type="match status" value="1"/>
</dbReference>
<dbReference type="OrthoDB" id="288590at2759"/>
<evidence type="ECO:0000313" key="7">
    <source>
        <dbReference type="EMBL" id="KIW17138.1"/>
    </source>
</evidence>
<accession>A0A0D2BDV5</accession>
<name>A0A0D2BDV5_9EURO</name>
<dbReference type="GeneID" id="27331412"/>
<reference evidence="7 8" key="1">
    <citation type="submission" date="2015-01" db="EMBL/GenBank/DDBJ databases">
        <title>The Genome Sequence of Exophiala spinifera CBS89968.</title>
        <authorList>
            <consortium name="The Broad Institute Genomics Platform"/>
            <person name="Cuomo C."/>
            <person name="de Hoog S."/>
            <person name="Gorbushina A."/>
            <person name="Stielow B."/>
            <person name="Teixiera M."/>
            <person name="Abouelleil A."/>
            <person name="Chapman S.B."/>
            <person name="Priest M."/>
            <person name="Young S.K."/>
            <person name="Wortman J."/>
            <person name="Nusbaum C."/>
            <person name="Birren B."/>
        </authorList>
    </citation>
    <scope>NUCLEOTIDE SEQUENCE [LARGE SCALE GENOMIC DNA]</scope>
    <source>
        <strain evidence="7 8">CBS 89968</strain>
    </source>
</reference>
<evidence type="ECO:0000256" key="2">
    <source>
        <dbReference type="ARBA" id="ARBA00022723"/>
    </source>
</evidence>
<dbReference type="PROSITE" id="PS51471">
    <property type="entry name" value="FE2OG_OXY"/>
    <property type="match status" value="1"/>
</dbReference>